<keyword evidence="6" id="KW-0378">Hydrolase</keyword>
<proteinExistence type="predicted"/>
<evidence type="ECO:0000313" key="6">
    <source>
        <dbReference type="EMBL" id="WLV23987.1"/>
    </source>
</evidence>
<evidence type="ECO:0000259" key="5">
    <source>
        <dbReference type="PROSITE" id="PS51194"/>
    </source>
</evidence>
<keyword evidence="7" id="KW-1185">Reference proteome</keyword>
<dbReference type="InterPro" id="IPR027417">
    <property type="entry name" value="P-loop_NTPase"/>
</dbReference>
<dbReference type="PANTHER" id="PTHR30580">
    <property type="entry name" value="PRIMOSOMAL PROTEIN N"/>
    <property type="match status" value="1"/>
</dbReference>
<accession>A0ABY9KUR2</accession>
<dbReference type="InterPro" id="IPR006935">
    <property type="entry name" value="Helicase/UvrB_N"/>
</dbReference>
<organism evidence="6 7">
    <name type="scientific">Aciduricibacillus chroicocephali</name>
    <dbReference type="NCBI Taxonomy" id="3054939"/>
    <lineage>
        <taxon>Bacteria</taxon>
        <taxon>Bacillati</taxon>
        <taxon>Bacillota</taxon>
        <taxon>Bacilli</taxon>
        <taxon>Bacillales</taxon>
        <taxon>Bacillaceae</taxon>
        <taxon>Aciduricibacillus</taxon>
    </lineage>
</organism>
<dbReference type="PANTHER" id="PTHR30580:SF1">
    <property type="entry name" value="COMF OPERON PROTEIN 1"/>
    <property type="match status" value="1"/>
</dbReference>
<keyword evidence="2" id="KW-0067">ATP-binding</keyword>
<dbReference type="Gene3D" id="3.40.50.300">
    <property type="entry name" value="P-loop containing nucleotide triphosphate hydrolases"/>
    <property type="match status" value="2"/>
</dbReference>
<feature type="domain" description="Helicase C-terminal" evidence="5">
    <location>
        <begin position="317"/>
        <end position="470"/>
    </location>
</feature>
<evidence type="ECO:0000313" key="7">
    <source>
        <dbReference type="Proteomes" id="UP001180087"/>
    </source>
</evidence>
<evidence type="ECO:0000259" key="4">
    <source>
        <dbReference type="PROSITE" id="PS51192"/>
    </source>
</evidence>
<dbReference type="SMART" id="SM00487">
    <property type="entry name" value="DEXDc"/>
    <property type="match status" value="1"/>
</dbReference>
<dbReference type="RefSeq" id="WP_348026561.1">
    <property type="nucleotide sequence ID" value="NZ_CP129113.1"/>
</dbReference>
<protein>
    <submittedName>
        <fullName evidence="6">DEAD/DEAH box helicase family protein</fullName>
    </submittedName>
</protein>
<gene>
    <name evidence="6" type="ORF">QR721_10125</name>
</gene>
<reference evidence="6" key="1">
    <citation type="submission" date="2023-06" db="EMBL/GenBank/DDBJ databases">
        <title>A Treasure from Seagulls: Isolation and Description of Aciduricobacillus qingdaonensis gen. nov., sp. nov., a Rare Obligately Uric Acid-utilizing Member in the Family Bacillaceae.</title>
        <authorList>
            <person name="Liu W."/>
            <person name="Wang B."/>
        </authorList>
    </citation>
    <scope>NUCLEOTIDE SEQUENCE</scope>
    <source>
        <strain evidence="6">44XB</strain>
    </source>
</reference>
<feature type="domain" description="Helicase ATP-binding" evidence="4">
    <location>
        <begin position="136"/>
        <end position="288"/>
    </location>
</feature>
<dbReference type="EMBL" id="CP129113">
    <property type="protein sequence ID" value="WLV23987.1"/>
    <property type="molecule type" value="Genomic_DNA"/>
</dbReference>
<evidence type="ECO:0000256" key="1">
    <source>
        <dbReference type="ARBA" id="ARBA00022741"/>
    </source>
</evidence>
<sequence>MTPLNIASEQELRFAQHLAGKRLLRSEIPFSKTEIEQLLSAGLLHPVPAIVRSALSLCCGRCFNDHPAKFGTIPCAKCGSQHRYCRHCIKMGRMMECEPLYEWLGSQPRWEQVSSPLTWNGQLSPLQQEAANIAAAAITQEQSELLLWAVCGAGKTEMLFPAVAKALTLGKRVCLASPRADVIRELLPRFRSAFAKTGIQALYGGSADKSATGQLILATTHQLLRFRQAFDVLIIDEVDAFPYHNDPQLHKVTDHVKKPVCTTIYLTATPRPSQIARIRRNKLPHHFIPCRFHGNPLPVPKLVNSLFIKQSLKRFMPPHTFFKWLKKRQNKQRQLLIFVPTIKLADQMQEQIVSRLIDEGHIASVSDLESVHAEDPDRESKVLDFRNKKTRILLTTTILERGVTFPSVDVAVIDAGHEVFDEAALVQIAGRAGRSSDDPDGEVCFFHDGRTEGMMKAVRSITEMNRRAGF</sequence>
<dbReference type="Proteomes" id="UP001180087">
    <property type="component" value="Chromosome"/>
</dbReference>
<dbReference type="PROSITE" id="PS51194">
    <property type="entry name" value="HELICASE_CTER"/>
    <property type="match status" value="1"/>
</dbReference>
<keyword evidence="6" id="KW-0347">Helicase</keyword>
<name>A0ABY9KUR2_9BACI</name>
<dbReference type="SUPFAM" id="SSF52540">
    <property type="entry name" value="P-loop containing nucleoside triphosphate hydrolases"/>
    <property type="match status" value="1"/>
</dbReference>
<evidence type="ECO:0000256" key="2">
    <source>
        <dbReference type="ARBA" id="ARBA00022840"/>
    </source>
</evidence>
<dbReference type="PROSITE" id="PS51192">
    <property type="entry name" value="HELICASE_ATP_BIND_1"/>
    <property type="match status" value="1"/>
</dbReference>
<dbReference type="Pfam" id="PF04851">
    <property type="entry name" value="ResIII"/>
    <property type="match status" value="1"/>
</dbReference>
<dbReference type="InterPro" id="IPR014001">
    <property type="entry name" value="Helicase_ATP-bd"/>
</dbReference>
<keyword evidence="3" id="KW-0238">DNA-binding</keyword>
<dbReference type="SMART" id="SM00490">
    <property type="entry name" value="HELICc"/>
    <property type="match status" value="1"/>
</dbReference>
<dbReference type="Pfam" id="PF00271">
    <property type="entry name" value="Helicase_C"/>
    <property type="match status" value="1"/>
</dbReference>
<dbReference type="InterPro" id="IPR001650">
    <property type="entry name" value="Helicase_C-like"/>
</dbReference>
<evidence type="ECO:0000256" key="3">
    <source>
        <dbReference type="ARBA" id="ARBA00023125"/>
    </source>
</evidence>
<keyword evidence="1" id="KW-0547">Nucleotide-binding</keyword>
<dbReference type="GO" id="GO:0004386">
    <property type="term" value="F:helicase activity"/>
    <property type="evidence" value="ECO:0007669"/>
    <property type="project" value="UniProtKB-KW"/>
</dbReference>